<protein>
    <submittedName>
        <fullName evidence="1">Uncharacterized protein</fullName>
    </submittedName>
</protein>
<reference evidence="1 2" key="1">
    <citation type="journal article" date="2018" name="Nat. Ecol. Evol.">
        <title>Pezizomycetes genomes reveal the molecular basis of ectomycorrhizal truffle lifestyle.</title>
        <authorList>
            <person name="Murat C."/>
            <person name="Payen T."/>
            <person name="Noel B."/>
            <person name="Kuo A."/>
            <person name="Morin E."/>
            <person name="Chen J."/>
            <person name="Kohler A."/>
            <person name="Krizsan K."/>
            <person name="Balestrini R."/>
            <person name="Da Silva C."/>
            <person name="Montanini B."/>
            <person name="Hainaut M."/>
            <person name="Levati E."/>
            <person name="Barry K.W."/>
            <person name="Belfiori B."/>
            <person name="Cichocki N."/>
            <person name="Clum A."/>
            <person name="Dockter R.B."/>
            <person name="Fauchery L."/>
            <person name="Guy J."/>
            <person name="Iotti M."/>
            <person name="Le Tacon F."/>
            <person name="Lindquist E.A."/>
            <person name="Lipzen A."/>
            <person name="Malagnac F."/>
            <person name="Mello A."/>
            <person name="Molinier V."/>
            <person name="Miyauchi S."/>
            <person name="Poulain J."/>
            <person name="Riccioni C."/>
            <person name="Rubini A."/>
            <person name="Sitrit Y."/>
            <person name="Splivallo R."/>
            <person name="Traeger S."/>
            <person name="Wang M."/>
            <person name="Zifcakova L."/>
            <person name="Wipf D."/>
            <person name="Zambonelli A."/>
            <person name="Paolocci F."/>
            <person name="Nowrousian M."/>
            <person name="Ottonello S."/>
            <person name="Baldrian P."/>
            <person name="Spatafora J.W."/>
            <person name="Henrissat B."/>
            <person name="Nagy L.G."/>
            <person name="Aury J.M."/>
            <person name="Wincker P."/>
            <person name="Grigoriev I.V."/>
            <person name="Bonfante P."/>
            <person name="Martin F.M."/>
        </authorList>
    </citation>
    <scope>NUCLEOTIDE SEQUENCE [LARGE SCALE GENOMIC DNA]</scope>
    <source>
        <strain evidence="1 2">RN42</strain>
    </source>
</reference>
<name>A0A3N4IIS7_ASCIM</name>
<accession>A0A3N4IIS7</accession>
<sequence length="219" mass="24341">MYFAFTLFTPSPFSWPGRTGRSPPTVQLATPSSWPGTVLVRPHSTLRLHFASTSRPLELQHHYSQDLPLPPAYLQTSSALSNHLCSPRPVYLAQARLDNKITRSLAVPSAQYSSPARYRNCAKTLAPVSVRYHKAVSNHDVRAFRVMGQVDLSSGRARWERRSGLRGGMMTCGVMQTEFSCVLVERVVMFVMELMGEEEVSMPVMDLGSVEDGADKALL</sequence>
<evidence type="ECO:0000313" key="2">
    <source>
        <dbReference type="Proteomes" id="UP000275078"/>
    </source>
</evidence>
<keyword evidence="2" id="KW-1185">Reference proteome</keyword>
<gene>
    <name evidence="1" type="ORF">BJ508DRAFT_412674</name>
</gene>
<proteinExistence type="predicted"/>
<dbReference type="Proteomes" id="UP000275078">
    <property type="component" value="Unassembled WGS sequence"/>
</dbReference>
<evidence type="ECO:0000313" key="1">
    <source>
        <dbReference type="EMBL" id="RPA84618.1"/>
    </source>
</evidence>
<dbReference type="AlphaFoldDB" id="A0A3N4IIS7"/>
<organism evidence="1 2">
    <name type="scientific">Ascobolus immersus RN42</name>
    <dbReference type="NCBI Taxonomy" id="1160509"/>
    <lineage>
        <taxon>Eukaryota</taxon>
        <taxon>Fungi</taxon>
        <taxon>Dikarya</taxon>
        <taxon>Ascomycota</taxon>
        <taxon>Pezizomycotina</taxon>
        <taxon>Pezizomycetes</taxon>
        <taxon>Pezizales</taxon>
        <taxon>Ascobolaceae</taxon>
        <taxon>Ascobolus</taxon>
    </lineage>
</organism>
<dbReference type="EMBL" id="ML119658">
    <property type="protein sequence ID" value="RPA84618.1"/>
    <property type="molecule type" value="Genomic_DNA"/>
</dbReference>